<dbReference type="Pfam" id="PF04616">
    <property type="entry name" value="Glyco_hydro_43"/>
    <property type="match status" value="1"/>
</dbReference>
<sequence>MKVGGQRRVRRSCTGRTNLQDLGRDGSPVSCLMKIGKGRKKMRNKQRKSSALGSDAGCGSSLSCIVWSLVGFGLVCFLFLKHQADSGQTHVYFSPLHATRKLEDIEEDHFRLPPPHKVNPRAVKRRGPRKQPKVIDDYLEESSAVHALFFPDQMAVVDPTKGGNDSMYFYPGRVWLDTDGNTIQAHGGGIMYDHKTARFYWYGENKDGPTYQARPKGTQRVDIIGVSCYSSKDLWSWTHEGIVLRGEPSNVIHDLYKSKVLERPKVIYNDRTEKYIMWMHIDDANYTKASVGVAVSSSPTGPFTYLYSFRPHGCESRDMTVFKDDDGMAYLFYSSRDNTELHVSPLTEDYLQITAAMKRILIRRHREAPAVFKHQGTYYMITSGCSGWAPNRALAHAAESIMGPWETLGNPCVGGNRFYRLTTFLSQSTFVLPLPGLSGAFIFMADRWSPSNLRDSRYVWLPLFVGGLADEPLDYSFGFPLWSRVSIYWHKKWRLPEDWKIANTANT</sequence>
<reference evidence="7 8" key="1">
    <citation type="journal article" date="2018" name="Nat. Genet.">
        <title>Extensive intraspecific gene order and gene structural variations between Mo17 and other maize genomes.</title>
        <authorList>
            <person name="Sun S."/>
            <person name="Zhou Y."/>
            <person name="Chen J."/>
            <person name="Shi J."/>
            <person name="Zhao H."/>
            <person name="Zhao H."/>
            <person name="Song W."/>
            <person name="Zhang M."/>
            <person name="Cui Y."/>
            <person name="Dong X."/>
            <person name="Liu H."/>
            <person name="Ma X."/>
            <person name="Jiao Y."/>
            <person name="Wang B."/>
            <person name="Wei X."/>
            <person name="Stein J.C."/>
            <person name="Glaubitz J.C."/>
            <person name="Lu F."/>
            <person name="Yu G."/>
            <person name="Liang C."/>
            <person name="Fengler K."/>
            <person name="Li B."/>
            <person name="Rafalski A."/>
            <person name="Schnable P.S."/>
            <person name="Ware D.H."/>
            <person name="Buckler E.S."/>
            <person name="Lai J."/>
        </authorList>
    </citation>
    <scope>NUCLEOTIDE SEQUENCE [LARGE SCALE GENOMIC DNA]</scope>
    <source>
        <strain evidence="8">cv. Missouri 17</strain>
        <tissue evidence="7">Seedling</tissue>
    </source>
</reference>
<dbReference type="Gene3D" id="2.115.10.20">
    <property type="entry name" value="Glycosyl hydrolase domain, family 43"/>
    <property type="match status" value="1"/>
</dbReference>
<accession>A0A3L6FH97</accession>
<comment type="caution">
    <text evidence="7">The sequence shown here is derived from an EMBL/GenBank/DDBJ whole genome shotgun (WGS) entry which is preliminary data.</text>
</comment>
<evidence type="ECO:0000256" key="2">
    <source>
        <dbReference type="ARBA" id="ARBA00022801"/>
    </source>
</evidence>
<dbReference type="GO" id="GO:0004553">
    <property type="term" value="F:hydrolase activity, hydrolyzing O-glycosyl compounds"/>
    <property type="evidence" value="ECO:0007669"/>
    <property type="project" value="InterPro"/>
</dbReference>
<feature type="region of interest" description="Disordered" evidence="5">
    <location>
        <begin position="111"/>
        <end position="131"/>
    </location>
</feature>
<dbReference type="EMBL" id="NCVQ01000004">
    <property type="protein sequence ID" value="PWZ31067.1"/>
    <property type="molecule type" value="Genomic_DNA"/>
</dbReference>
<evidence type="ECO:0000256" key="6">
    <source>
        <dbReference type="SAM" id="Phobius"/>
    </source>
</evidence>
<evidence type="ECO:0000256" key="1">
    <source>
        <dbReference type="ARBA" id="ARBA00009865"/>
    </source>
</evidence>
<dbReference type="InterPro" id="IPR006710">
    <property type="entry name" value="Glyco_hydro_43"/>
</dbReference>
<protein>
    <recommendedName>
        <fullName evidence="9">Arabinanase/levansucrase/invertase</fullName>
    </recommendedName>
</protein>
<feature type="transmembrane region" description="Helical" evidence="6">
    <location>
        <begin position="51"/>
        <end position="80"/>
    </location>
</feature>
<evidence type="ECO:0000256" key="5">
    <source>
        <dbReference type="SAM" id="MobiDB-lite"/>
    </source>
</evidence>
<name>A0A3L6FH97_MAIZE</name>
<evidence type="ECO:0008006" key="9">
    <source>
        <dbReference type="Google" id="ProtNLM"/>
    </source>
</evidence>
<dbReference type="PANTHER" id="PTHR22925:SF3">
    <property type="entry name" value="GLYCOSYL HYDROLASE FAMILY PROTEIN 43"/>
    <property type="match status" value="1"/>
</dbReference>
<organism evidence="7 8">
    <name type="scientific">Zea mays</name>
    <name type="common">Maize</name>
    <dbReference type="NCBI Taxonomy" id="4577"/>
    <lineage>
        <taxon>Eukaryota</taxon>
        <taxon>Viridiplantae</taxon>
        <taxon>Streptophyta</taxon>
        <taxon>Embryophyta</taxon>
        <taxon>Tracheophyta</taxon>
        <taxon>Spermatophyta</taxon>
        <taxon>Magnoliopsida</taxon>
        <taxon>Liliopsida</taxon>
        <taxon>Poales</taxon>
        <taxon>Poaceae</taxon>
        <taxon>PACMAD clade</taxon>
        <taxon>Panicoideae</taxon>
        <taxon>Andropogonodae</taxon>
        <taxon>Andropogoneae</taxon>
        <taxon>Tripsacinae</taxon>
        <taxon>Zea</taxon>
    </lineage>
</organism>
<evidence type="ECO:0000256" key="3">
    <source>
        <dbReference type="ARBA" id="ARBA00023295"/>
    </source>
</evidence>
<dbReference type="PANTHER" id="PTHR22925">
    <property type="entry name" value="GLYCOSYL HYDROLASE 43 FAMILY MEMBER"/>
    <property type="match status" value="1"/>
</dbReference>
<evidence type="ECO:0000256" key="4">
    <source>
        <dbReference type="RuleBase" id="RU361187"/>
    </source>
</evidence>
<evidence type="ECO:0000313" key="8">
    <source>
        <dbReference type="Proteomes" id="UP000251960"/>
    </source>
</evidence>
<comment type="similarity">
    <text evidence="1 4">Belongs to the glycosyl hydrolase 43 family.</text>
</comment>
<dbReference type="CDD" id="cd18825">
    <property type="entry name" value="GH43_CtGH43-like"/>
    <property type="match status" value="1"/>
</dbReference>
<keyword evidence="3 4" id="KW-0326">Glycosidase</keyword>
<dbReference type="AlphaFoldDB" id="A0A3L6FH97"/>
<feature type="compositionally biased region" description="Basic residues" evidence="5">
    <location>
        <begin position="118"/>
        <end position="131"/>
    </location>
</feature>
<dbReference type="InterPro" id="IPR023296">
    <property type="entry name" value="Glyco_hydro_beta-prop_sf"/>
</dbReference>
<keyword evidence="6" id="KW-0472">Membrane</keyword>
<dbReference type="ExpressionAtlas" id="A0A3L6FH97">
    <property type="expression patterns" value="baseline and differential"/>
</dbReference>
<gene>
    <name evidence="7" type="ORF">Zm00014a_000753</name>
</gene>
<dbReference type="SUPFAM" id="SSF75005">
    <property type="entry name" value="Arabinanase/levansucrase/invertase"/>
    <property type="match status" value="1"/>
</dbReference>
<dbReference type="Proteomes" id="UP000251960">
    <property type="component" value="Chromosome 3"/>
</dbReference>
<keyword evidence="2 4" id="KW-0378">Hydrolase</keyword>
<keyword evidence="6" id="KW-0812">Transmembrane</keyword>
<evidence type="ECO:0000313" key="7">
    <source>
        <dbReference type="EMBL" id="PWZ31067.1"/>
    </source>
</evidence>
<proteinExistence type="inferred from homology"/>
<keyword evidence="6" id="KW-1133">Transmembrane helix</keyword>
<dbReference type="GO" id="GO:0005975">
    <property type="term" value="P:carbohydrate metabolic process"/>
    <property type="evidence" value="ECO:0007669"/>
    <property type="project" value="InterPro"/>
</dbReference>